<organism evidence="2 3">
    <name type="scientific">Rhodoferax antarcticus ANT.BR</name>
    <dbReference type="NCBI Taxonomy" id="1111071"/>
    <lineage>
        <taxon>Bacteria</taxon>
        <taxon>Pseudomonadati</taxon>
        <taxon>Pseudomonadota</taxon>
        <taxon>Betaproteobacteria</taxon>
        <taxon>Burkholderiales</taxon>
        <taxon>Comamonadaceae</taxon>
        <taxon>Rhodoferax</taxon>
    </lineage>
</organism>
<comment type="caution">
    <text evidence="2">The sequence shown here is derived from an EMBL/GenBank/DDBJ whole genome shotgun (WGS) entry which is preliminary data.</text>
</comment>
<keyword evidence="3" id="KW-1185">Reference proteome</keyword>
<accession>A0A1Q8YII1</accession>
<feature type="region of interest" description="Disordered" evidence="1">
    <location>
        <begin position="53"/>
        <end position="150"/>
    </location>
</feature>
<sequence length="371" mass="39499">MSRWPSVKSWFVLSLAVLLAHLVLLRALPNALDQTQPADMPAVMFSTRTLSEPDAQAPLAPSSVVTATPKTATRLKGEAEASARQSAAIAPATPDTQQPETTANAGGTESAPVAAPTVPAASAPDLAQADSPSAAVPSSQPPDEPQASPQALPLAFSADKLSASVRLSYVVKTSKFPFPLSGELLWRNQGADYSARLRYSILGQTRMQTSQGRITPTGLAPERFADKYRSEVAAHFNYVQGKVSFSANTPDAELLPGAQDRLSVLVQLGALVASAPERYLPGTTVSLQTVGPRFADVWLFTVIQSEVLNLPGGSVDGLRLERNPRQPYDQKVEVWLSPQLGYLPARVRITETNGDSIDQQWESTSSADGSD</sequence>
<feature type="compositionally biased region" description="Low complexity" evidence="1">
    <location>
        <begin position="82"/>
        <end position="92"/>
    </location>
</feature>
<dbReference type="AlphaFoldDB" id="A0A1Q8YII1"/>
<name>A0A1Q8YII1_9BURK</name>
<dbReference type="Proteomes" id="UP000185911">
    <property type="component" value="Unassembled WGS sequence"/>
</dbReference>
<protein>
    <recommendedName>
        <fullName evidence="4">DUF3108 domain-containing protein</fullName>
    </recommendedName>
</protein>
<evidence type="ECO:0000313" key="2">
    <source>
        <dbReference type="EMBL" id="OLP07864.1"/>
    </source>
</evidence>
<reference evidence="2 3" key="1">
    <citation type="submission" date="2017-01" db="EMBL/GenBank/DDBJ databases">
        <title>Genome sequence of Rhodoferax antarcticus ANT.BR, a psychrophilic purple nonsulfur bacterium from an Antarctic microbial mat.</title>
        <authorList>
            <person name="Baker J."/>
            <person name="Riester C."/>
            <person name="Skinner B."/>
            <person name="Newell A."/>
            <person name="Swingley W."/>
            <person name="Madigan M."/>
            <person name="Jung D."/>
            <person name="Asao M."/>
            <person name="Chen M."/>
            <person name="Loughlin P."/>
            <person name="Pan H."/>
            <person name="Lin S."/>
            <person name="Li N."/>
            <person name="Shaw J."/>
            <person name="Prado M."/>
            <person name="Sherman C."/>
            <person name="Li X."/>
            <person name="Tang J."/>
            <person name="Blankenship R."/>
            <person name="Zhao T."/>
            <person name="Touchman J."/>
            <person name="Sattley M."/>
        </authorList>
    </citation>
    <scope>NUCLEOTIDE SEQUENCE [LARGE SCALE GENOMIC DNA]</scope>
    <source>
        <strain evidence="2 3">ANT.BR</strain>
    </source>
</reference>
<dbReference type="STRING" id="81479.RA876_18670"/>
<evidence type="ECO:0000256" key="1">
    <source>
        <dbReference type="SAM" id="MobiDB-lite"/>
    </source>
</evidence>
<dbReference type="Pfam" id="PF11306">
    <property type="entry name" value="DUF3108"/>
    <property type="match status" value="1"/>
</dbReference>
<evidence type="ECO:0000313" key="3">
    <source>
        <dbReference type="Proteomes" id="UP000185911"/>
    </source>
</evidence>
<evidence type="ECO:0008006" key="4">
    <source>
        <dbReference type="Google" id="ProtNLM"/>
    </source>
</evidence>
<dbReference type="RefSeq" id="WP_075585481.1">
    <property type="nucleotide sequence ID" value="NZ_MSYM01000007.1"/>
</dbReference>
<dbReference type="InterPro" id="IPR021457">
    <property type="entry name" value="DUF3108"/>
</dbReference>
<dbReference type="EMBL" id="MSYM01000007">
    <property type="protein sequence ID" value="OLP07864.1"/>
    <property type="molecule type" value="Genomic_DNA"/>
</dbReference>
<feature type="compositionally biased region" description="Low complexity" evidence="1">
    <location>
        <begin position="110"/>
        <end position="138"/>
    </location>
</feature>
<feature type="compositionally biased region" description="Polar residues" evidence="1">
    <location>
        <begin position="94"/>
        <end position="107"/>
    </location>
</feature>
<proteinExistence type="predicted"/>
<gene>
    <name evidence="2" type="ORF">BLL52_0961</name>
</gene>